<dbReference type="RefSeq" id="WP_118049963.1">
    <property type="nucleotide sequence ID" value="NZ_CABJFK010000001.1"/>
</dbReference>
<dbReference type="InterPro" id="IPR029063">
    <property type="entry name" value="SAM-dependent_MTases_sf"/>
</dbReference>
<dbReference type="PANTHER" id="PTHR34203:SF15">
    <property type="entry name" value="SLL1173 PROTEIN"/>
    <property type="match status" value="1"/>
</dbReference>
<sequence length="374" mass="43880">MKETKGLEHDISALKKEIETIGKENEQLQTTNERVQSQFREEMKNLLRNEGKDLTQIKTSVNQMKNVYLYNNEYERKAIKSFYEYYERDDFKELFMNLVHGMEAEDIAMIVKILQRQRRAKETEGREADLFSMEEQQQILKMKKELAGEILRVADDMYCYKHYFLPIRHFEPRVFYYRHGIDCIENPEKIRQRDILDIGGFIGDSVLVLEPLTKKRIFSFEAVEKHYNLIKKTVAMNGLDNVIIERMALGDHEGKIEIEVADSSSSINPNEVVQITGAESVPLGTLDRYEETHPMDVGLIKVDIEGTEQSFLRGARRTIEKYKPVLLMSIYHNADDFFNIKPMIESWNLGYKFRIHKLIDYSVSREVLLIAEVK</sequence>
<dbReference type="GO" id="GO:0008168">
    <property type="term" value="F:methyltransferase activity"/>
    <property type="evidence" value="ECO:0007669"/>
    <property type="project" value="UniProtKB-KW"/>
</dbReference>
<dbReference type="Gene3D" id="3.40.50.150">
    <property type="entry name" value="Vaccinia Virus protein VP39"/>
    <property type="match status" value="1"/>
</dbReference>
<feature type="domain" description="Methyltransferase FkbM" evidence="2">
    <location>
        <begin position="197"/>
        <end position="352"/>
    </location>
</feature>
<dbReference type="PANTHER" id="PTHR34203">
    <property type="entry name" value="METHYLTRANSFERASE, FKBM FAMILY PROTEIN"/>
    <property type="match status" value="1"/>
</dbReference>
<dbReference type="NCBIfam" id="TIGR01444">
    <property type="entry name" value="fkbM_fam"/>
    <property type="match status" value="1"/>
</dbReference>
<name>A0A414JBZ0_9FIRM</name>
<keyword evidence="1" id="KW-0175">Coiled coil</keyword>
<reference evidence="3 4" key="1">
    <citation type="submission" date="2018-08" db="EMBL/GenBank/DDBJ databases">
        <title>A genome reference for cultivated species of the human gut microbiota.</title>
        <authorList>
            <person name="Zou Y."/>
            <person name="Xue W."/>
            <person name="Luo G."/>
        </authorList>
    </citation>
    <scope>NUCLEOTIDE SEQUENCE [LARGE SCALE GENOMIC DNA]</scope>
    <source>
        <strain evidence="3 4">AM28-23</strain>
    </source>
</reference>
<organism evidence="3 4">
    <name type="scientific">Blautia obeum</name>
    <dbReference type="NCBI Taxonomy" id="40520"/>
    <lineage>
        <taxon>Bacteria</taxon>
        <taxon>Bacillati</taxon>
        <taxon>Bacillota</taxon>
        <taxon>Clostridia</taxon>
        <taxon>Lachnospirales</taxon>
        <taxon>Lachnospiraceae</taxon>
        <taxon>Blautia</taxon>
    </lineage>
</organism>
<keyword evidence="3" id="KW-0489">Methyltransferase</keyword>
<evidence type="ECO:0000313" key="3">
    <source>
        <dbReference type="EMBL" id="RHE42084.1"/>
    </source>
</evidence>
<keyword evidence="3" id="KW-0808">Transferase</keyword>
<comment type="caution">
    <text evidence="3">The sequence shown here is derived from an EMBL/GenBank/DDBJ whole genome shotgun (WGS) entry which is preliminary data.</text>
</comment>
<dbReference type="AlphaFoldDB" id="A0A414JBZ0"/>
<dbReference type="EMBL" id="QSKF01000001">
    <property type="protein sequence ID" value="RHE42084.1"/>
    <property type="molecule type" value="Genomic_DNA"/>
</dbReference>
<dbReference type="InterPro" id="IPR006342">
    <property type="entry name" value="FkbM_mtfrase"/>
</dbReference>
<evidence type="ECO:0000259" key="2">
    <source>
        <dbReference type="Pfam" id="PF05050"/>
    </source>
</evidence>
<evidence type="ECO:0000256" key="1">
    <source>
        <dbReference type="SAM" id="Coils"/>
    </source>
</evidence>
<protein>
    <submittedName>
        <fullName evidence="3">FkbM family methyltransferase</fullName>
    </submittedName>
</protein>
<dbReference type="Proteomes" id="UP000283745">
    <property type="component" value="Unassembled WGS sequence"/>
</dbReference>
<evidence type="ECO:0000313" key="4">
    <source>
        <dbReference type="Proteomes" id="UP000283745"/>
    </source>
</evidence>
<proteinExistence type="predicted"/>
<gene>
    <name evidence="3" type="ORF">DW740_01935</name>
</gene>
<accession>A0A414JBZ0</accession>
<dbReference type="SUPFAM" id="SSF53335">
    <property type="entry name" value="S-adenosyl-L-methionine-dependent methyltransferases"/>
    <property type="match status" value="1"/>
</dbReference>
<dbReference type="Pfam" id="PF05050">
    <property type="entry name" value="Methyltransf_21"/>
    <property type="match status" value="1"/>
</dbReference>
<dbReference type="GO" id="GO:0032259">
    <property type="term" value="P:methylation"/>
    <property type="evidence" value="ECO:0007669"/>
    <property type="project" value="UniProtKB-KW"/>
</dbReference>
<dbReference type="InterPro" id="IPR052514">
    <property type="entry name" value="SAM-dependent_MTase"/>
</dbReference>
<feature type="coiled-coil region" evidence="1">
    <location>
        <begin position="11"/>
        <end position="45"/>
    </location>
</feature>